<evidence type="ECO:0000313" key="2">
    <source>
        <dbReference type="Proteomes" id="UP000008311"/>
    </source>
</evidence>
<gene>
    <name evidence="1" type="ORF">RCOM_0175110</name>
</gene>
<proteinExistence type="predicted"/>
<dbReference type="InParanoid" id="B9SND7"/>
<dbReference type="Proteomes" id="UP000008311">
    <property type="component" value="Unassembled WGS sequence"/>
</dbReference>
<keyword evidence="2" id="KW-1185">Reference proteome</keyword>
<name>B9SND7_RICCO</name>
<dbReference type="EMBL" id="EQ974044">
    <property type="protein sequence ID" value="EEF34904.1"/>
    <property type="molecule type" value="Genomic_DNA"/>
</dbReference>
<evidence type="ECO:0000313" key="1">
    <source>
        <dbReference type="EMBL" id="EEF34904.1"/>
    </source>
</evidence>
<reference evidence="2" key="1">
    <citation type="journal article" date="2010" name="Nat. Biotechnol.">
        <title>Draft genome sequence of the oilseed species Ricinus communis.</title>
        <authorList>
            <person name="Chan A.P."/>
            <person name="Crabtree J."/>
            <person name="Zhao Q."/>
            <person name="Lorenzi H."/>
            <person name="Orvis J."/>
            <person name="Puiu D."/>
            <person name="Melake-Berhan A."/>
            <person name="Jones K.M."/>
            <person name="Redman J."/>
            <person name="Chen G."/>
            <person name="Cahoon E.B."/>
            <person name="Gedil M."/>
            <person name="Stanke M."/>
            <person name="Haas B.J."/>
            <person name="Wortman J.R."/>
            <person name="Fraser-Liggett C.M."/>
            <person name="Ravel J."/>
            <person name="Rabinowicz P.D."/>
        </authorList>
    </citation>
    <scope>NUCLEOTIDE SEQUENCE [LARGE SCALE GENOMIC DNA]</scope>
    <source>
        <strain evidence="2">cv. Hale</strain>
    </source>
</reference>
<dbReference type="AlphaFoldDB" id="B9SND7"/>
<sequence length="123" mass="13959">MKNHLIPLIKTLTRSFKSEEKRQHIINASFLDYYTCAAESCEAFRTLSSGNLSHYHISRLTSALVQKQQCISTSNAGFTPRPMRKGTVASADKWQRENCEIGYNSRSQIPRLDSPTRQATAKH</sequence>
<organism evidence="1 2">
    <name type="scientific">Ricinus communis</name>
    <name type="common">Castor bean</name>
    <dbReference type="NCBI Taxonomy" id="3988"/>
    <lineage>
        <taxon>Eukaryota</taxon>
        <taxon>Viridiplantae</taxon>
        <taxon>Streptophyta</taxon>
        <taxon>Embryophyta</taxon>
        <taxon>Tracheophyta</taxon>
        <taxon>Spermatophyta</taxon>
        <taxon>Magnoliopsida</taxon>
        <taxon>eudicotyledons</taxon>
        <taxon>Gunneridae</taxon>
        <taxon>Pentapetalae</taxon>
        <taxon>rosids</taxon>
        <taxon>fabids</taxon>
        <taxon>Malpighiales</taxon>
        <taxon>Euphorbiaceae</taxon>
        <taxon>Acalyphoideae</taxon>
        <taxon>Acalypheae</taxon>
        <taxon>Ricinus</taxon>
    </lineage>
</organism>
<protein>
    <submittedName>
        <fullName evidence="1">Uncharacterized protein</fullName>
    </submittedName>
</protein>
<accession>B9SND7</accession>